<dbReference type="GO" id="GO:0006508">
    <property type="term" value="P:proteolysis"/>
    <property type="evidence" value="ECO:0007669"/>
    <property type="project" value="UniProtKB-KW"/>
</dbReference>
<evidence type="ECO:0000256" key="1">
    <source>
        <dbReference type="ARBA" id="ARBA00009431"/>
    </source>
</evidence>
<dbReference type="EMBL" id="HBGS01027438">
    <property type="protein sequence ID" value="CAD9422208.1"/>
    <property type="molecule type" value="Transcribed_RNA"/>
</dbReference>
<dbReference type="PANTHER" id="PTHR11802">
    <property type="entry name" value="SERINE PROTEASE FAMILY S10 SERINE CARBOXYPEPTIDASE"/>
    <property type="match status" value="1"/>
</dbReference>
<dbReference type="PROSITE" id="PS00131">
    <property type="entry name" value="CARBOXYPEPT_SER_SER"/>
    <property type="match status" value="1"/>
</dbReference>
<dbReference type="Gene3D" id="3.40.50.1820">
    <property type="entry name" value="alpha/beta hydrolase"/>
    <property type="match status" value="1"/>
</dbReference>
<dbReference type="AlphaFoldDB" id="A0A7S2FYK5"/>
<dbReference type="PANTHER" id="PTHR11802:SF201">
    <property type="entry name" value="CARBOXYPEPTIDASE"/>
    <property type="match status" value="1"/>
</dbReference>
<dbReference type="InterPro" id="IPR001563">
    <property type="entry name" value="Peptidase_S10"/>
</dbReference>
<dbReference type="InterPro" id="IPR018202">
    <property type="entry name" value="Ser_caboxypep_ser_AS"/>
</dbReference>
<keyword evidence="2" id="KW-0378">Hydrolase</keyword>
<dbReference type="GO" id="GO:0004185">
    <property type="term" value="F:serine-type carboxypeptidase activity"/>
    <property type="evidence" value="ECO:0007669"/>
    <property type="project" value="UniProtKB-UniRule"/>
</dbReference>
<dbReference type="Pfam" id="PF00450">
    <property type="entry name" value="Peptidase_S10"/>
    <property type="match status" value="1"/>
</dbReference>
<accession>A0A7S2FYK5</accession>
<gene>
    <name evidence="3" type="ORF">DSPE1174_LOCUS13893</name>
</gene>
<proteinExistence type="inferred from homology"/>
<dbReference type="PROSITE" id="PS00560">
    <property type="entry name" value="CARBOXYPEPT_SER_HIS"/>
    <property type="match status" value="1"/>
</dbReference>
<sequence>MLEGGNCHNTDISTAADARAALQDFFTAKFPELSSSPLYITGESYAGVYIPTLADEVLRNAPEIVLKGIAVGDPCTDTPAQSEGFDMLWYSHKHGFVPDDDFAFLSQNCSYDAQKTFLSRGYWKRENGQWATPPTHRLSREMRSNKALADACELAERKFLMTTSKGLSQGWDGAYINELDLFTDAAALDWTLPGTLNFYNAEWMNRDDVKEALHVTDAPVDSWPGPSDGWTYTSNWNACNDAPDADSMIQFYQKIAPQLDRTIVFNGDVDPCVTYEGTRNAIQQVGFDVLPGGSYRPWFFNKTATTVPLLEEKPSLFGVDLELGEAGPQFGGHVVNYEHGLTFATIHGAGHMVPQFMPLKGSRLLAQLLMSADDNDNHYPFAPPLPTDEEIAAMSWSEFDAAVDEWTDSAEAFVDSDA</sequence>
<dbReference type="EC" id="3.4.16.-" evidence="2"/>
<comment type="similarity">
    <text evidence="1 2">Belongs to the peptidase S10 family.</text>
</comment>
<organism evidence="3">
    <name type="scientific">Octactis speculum</name>
    <dbReference type="NCBI Taxonomy" id="3111310"/>
    <lineage>
        <taxon>Eukaryota</taxon>
        <taxon>Sar</taxon>
        <taxon>Stramenopiles</taxon>
        <taxon>Ochrophyta</taxon>
        <taxon>Dictyochophyceae</taxon>
        <taxon>Dictyochales</taxon>
        <taxon>Dictyochaceae</taxon>
        <taxon>Octactis</taxon>
    </lineage>
</organism>
<reference evidence="3" key="1">
    <citation type="submission" date="2021-01" db="EMBL/GenBank/DDBJ databases">
        <authorList>
            <person name="Corre E."/>
            <person name="Pelletier E."/>
            <person name="Niang G."/>
            <person name="Scheremetjew M."/>
            <person name="Finn R."/>
            <person name="Kale V."/>
            <person name="Holt S."/>
            <person name="Cochrane G."/>
            <person name="Meng A."/>
            <person name="Brown T."/>
            <person name="Cohen L."/>
        </authorList>
    </citation>
    <scope>NUCLEOTIDE SEQUENCE</scope>
    <source>
        <strain evidence="3">CCMP1381</strain>
    </source>
</reference>
<name>A0A7S2FYK5_9STRA</name>
<keyword evidence="2" id="KW-0121">Carboxypeptidase</keyword>
<protein>
    <recommendedName>
        <fullName evidence="2">Carboxypeptidase</fullName>
        <ecNumber evidence="2">3.4.16.-</ecNumber>
    </recommendedName>
</protein>
<keyword evidence="2" id="KW-0645">Protease</keyword>
<evidence type="ECO:0000256" key="2">
    <source>
        <dbReference type="RuleBase" id="RU361156"/>
    </source>
</evidence>
<dbReference type="PRINTS" id="PR00724">
    <property type="entry name" value="CRBOXYPTASEC"/>
</dbReference>
<evidence type="ECO:0000313" key="3">
    <source>
        <dbReference type="EMBL" id="CAD9422208.1"/>
    </source>
</evidence>
<dbReference type="InterPro" id="IPR033124">
    <property type="entry name" value="Ser_caboxypep_his_AS"/>
</dbReference>
<dbReference type="InterPro" id="IPR029058">
    <property type="entry name" value="AB_hydrolase_fold"/>
</dbReference>
<dbReference type="SUPFAM" id="SSF53474">
    <property type="entry name" value="alpha/beta-Hydrolases"/>
    <property type="match status" value="1"/>
</dbReference>